<organism evidence="2 3">
    <name type="scientific">Sorangium atrum</name>
    <dbReference type="NCBI Taxonomy" id="2995308"/>
    <lineage>
        <taxon>Bacteria</taxon>
        <taxon>Pseudomonadati</taxon>
        <taxon>Myxococcota</taxon>
        <taxon>Polyangia</taxon>
        <taxon>Polyangiales</taxon>
        <taxon>Polyangiaceae</taxon>
        <taxon>Sorangium</taxon>
    </lineage>
</organism>
<proteinExistence type="predicted"/>
<accession>A0ABT5CEC0</accession>
<dbReference type="EMBL" id="JAQNDK010000006">
    <property type="protein sequence ID" value="MDC0684789.1"/>
    <property type="molecule type" value="Genomic_DNA"/>
</dbReference>
<reference evidence="2 3" key="1">
    <citation type="submission" date="2023-01" db="EMBL/GenBank/DDBJ databases">
        <title>Minimal conservation of predation-associated metabolite biosynthetic gene clusters underscores biosynthetic potential of Myxococcota including descriptions for ten novel species: Archangium lansinium sp. nov., Myxococcus landrumus sp. nov., Nannocystis bai.</title>
        <authorList>
            <person name="Ahearne A."/>
            <person name="Stevens C."/>
            <person name="Dowd S."/>
        </authorList>
    </citation>
    <scope>NUCLEOTIDE SEQUENCE [LARGE SCALE GENOMIC DNA]</scope>
    <source>
        <strain evidence="2 3">WIWO2</strain>
    </source>
</reference>
<keyword evidence="3" id="KW-1185">Reference proteome</keyword>
<comment type="caution">
    <text evidence="2">The sequence shown here is derived from an EMBL/GenBank/DDBJ whole genome shotgun (WGS) entry which is preliminary data.</text>
</comment>
<dbReference type="Proteomes" id="UP001217485">
    <property type="component" value="Unassembled WGS sequence"/>
</dbReference>
<dbReference type="RefSeq" id="WP_272101780.1">
    <property type="nucleotide sequence ID" value="NZ_JAQNDK010000004.1"/>
</dbReference>
<evidence type="ECO:0000313" key="3">
    <source>
        <dbReference type="Proteomes" id="UP001217485"/>
    </source>
</evidence>
<dbReference type="EMBL" id="JAQNDK010000004">
    <property type="protein sequence ID" value="MDC0683647.1"/>
    <property type="molecule type" value="Genomic_DNA"/>
</dbReference>
<evidence type="ECO:0000313" key="2">
    <source>
        <dbReference type="EMBL" id="MDC0684789.1"/>
    </source>
</evidence>
<name>A0ABT5CEC0_9BACT</name>
<gene>
    <name evidence="1" type="ORF">POL72_38320</name>
    <name evidence="2" type="ORF">POL72_44140</name>
</gene>
<protein>
    <submittedName>
        <fullName evidence="2">Sterol-binding-like protein</fullName>
    </submittedName>
</protein>
<evidence type="ECO:0000313" key="1">
    <source>
        <dbReference type="EMBL" id="MDC0683647.1"/>
    </source>
</evidence>
<sequence length="139" mass="15042">MAALLDESFATLARELPEAYARMCARFAGKTVRIEVDGERFVAAFESAAARVRRVGTEDDVGADASITTSRRAIRDVLEARRSLSDAVLADEVEAVAPLDSLVEVLAGLSMYVHGAVRCPSFPRLLERFQGLLAGDEEV</sequence>